<feature type="compositionally biased region" description="Low complexity" evidence="5">
    <location>
        <begin position="42"/>
        <end position="67"/>
    </location>
</feature>
<evidence type="ECO:0000259" key="6">
    <source>
        <dbReference type="PROSITE" id="PS51935"/>
    </source>
</evidence>
<dbReference type="InterPro" id="IPR000064">
    <property type="entry name" value="NLP_P60_dom"/>
</dbReference>
<keyword evidence="2" id="KW-0645">Protease</keyword>
<dbReference type="Pfam" id="PF23795">
    <property type="entry name" value="SH3_YKFC_2nd"/>
    <property type="match status" value="1"/>
</dbReference>
<dbReference type="Gene3D" id="3.90.1720.10">
    <property type="entry name" value="endopeptidase domain like (from Nostoc punctiforme)"/>
    <property type="match status" value="1"/>
</dbReference>
<dbReference type="PROSITE" id="PS51257">
    <property type="entry name" value="PROKAR_LIPOPROTEIN"/>
    <property type="match status" value="1"/>
</dbReference>
<evidence type="ECO:0000313" key="7">
    <source>
        <dbReference type="EMBL" id="TFI00902.1"/>
    </source>
</evidence>
<dbReference type="RefSeq" id="WP_067190125.1">
    <property type="nucleotide sequence ID" value="NZ_JALXRH010000031.1"/>
</dbReference>
<name>A0ABY2K4P8_9MICC</name>
<organism evidence="7 8">
    <name type="scientific">Micrococcus lylae</name>
    <dbReference type="NCBI Taxonomy" id="1273"/>
    <lineage>
        <taxon>Bacteria</taxon>
        <taxon>Bacillati</taxon>
        <taxon>Actinomycetota</taxon>
        <taxon>Actinomycetes</taxon>
        <taxon>Micrococcales</taxon>
        <taxon>Micrococcaceae</taxon>
        <taxon>Micrococcus</taxon>
    </lineage>
</organism>
<evidence type="ECO:0000256" key="5">
    <source>
        <dbReference type="SAM" id="MobiDB-lite"/>
    </source>
</evidence>
<dbReference type="Gene3D" id="2.30.30.40">
    <property type="entry name" value="SH3 Domains"/>
    <property type="match status" value="1"/>
</dbReference>
<dbReference type="InterPro" id="IPR057812">
    <property type="entry name" value="SH3_YKFC_2nd"/>
</dbReference>
<evidence type="ECO:0000256" key="1">
    <source>
        <dbReference type="ARBA" id="ARBA00007074"/>
    </source>
</evidence>
<gene>
    <name evidence="7" type="ORF">E4A49_02720</name>
</gene>
<keyword evidence="8" id="KW-1185">Reference proteome</keyword>
<dbReference type="SUPFAM" id="SSF54001">
    <property type="entry name" value="Cysteine proteinases"/>
    <property type="match status" value="1"/>
</dbReference>
<dbReference type="InterPro" id="IPR038765">
    <property type="entry name" value="Papain-like_cys_pep_sf"/>
</dbReference>
<accession>A0ABY2K4P8</accession>
<dbReference type="Proteomes" id="UP000297477">
    <property type="component" value="Unassembled WGS sequence"/>
</dbReference>
<dbReference type="EMBL" id="SPKT01000003">
    <property type="protein sequence ID" value="TFI00902.1"/>
    <property type="molecule type" value="Genomic_DNA"/>
</dbReference>
<dbReference type="PANTHER" id="PTHR47053:SF3">
    <property type="entry name" value="GAMMA-D-GLUTAMYL-L-LYSINE DIPEPTIDYL-PEPTIDASE"/>
    <property type="match status" value="1"/>
</dbReference>
<comment type="caution">
    <text evidence="7">The sequence shown here is derived from an EMBL/GenBank/DDBJ whole genome shotgun (WGS) entry which is preliminary data.</text>
</comment>
<feature type="domain" description="NlpC/P60" evidence="6">
    <location>
        <begin position="257"/>
        <end position="383"/>
    </location>
</feature>
<dbReference type="PROSITE" id="PS51318">
    <property type="entry name" value="TAT"/>
    <property type="match status" value="1"/>
</dbReference>
<keyword evidence="4" id="KW-0788">Thiol protease</keyword>
<keyword evidence="3" id="KW-0378">Hydrolase</keyword>
<evidence type="ECO:0000313" key="8">
    <source>
        <dbReference type="Proteomes" id="UP000297477"/>
    </source>
</evidence>
<evidence type="ECO:0000256" key="3">
    <source>
        <dbReference type="ARBA" id="ARBA00022801"/>
    </source>
</evidence>
<evidence type="ECO:0000256" key="4">
    <source>
        <dbReference type="ARBA" id="ARBA00022807"/>
    </source>
</evidence>
<dbReference type="Pfam" id="PF00877">
    <property type="entry name" value="NLPC_P60"/>
    <property type="match status" value="1"/>
</dbReference>
<sequence length="387" mass="41367">MSAHRPPHGLIGRRTLLTSLAAASGLVLSGCAQGGRGSTTGAAVASPSSPESSSSPAPSTSAAPTFAPARPIEAGDEAFVAVTAASMWTEPGLNRQGVDEPSMGRPVDLAAWNDRMPDYQSRYWLLGKLDSQALVGSPADVLEIANGWAKVSFSEQPAPHRDEGFMTGWVPAVQLVHDERFAQLREEHDTVVVTADKATVTSAAGGGEDLLAVSFETRLPLLEEKDGHVRVALPDSEDGWLSEDSVKVLKRGEKLPTPTAEQVIETGKRFLGLPYLWAGVSSYGFDCSGFTYSIFRHHGIDMPRDSGPQLRESGFPSVEREDWQPGDLLFFSFQADPDRIRHVAVYVGDGKILHSPESGKTIEIVTVASYDTGNTYAGAVRPPLATA</sequence>
<protein>
    <submittedName>
        <fullName evidence="7">NlpC/P60 family protein</fullName>
    </submittedName>
</protein>
<reference evidence="7 8" key="1">
    <citation type="submission" date="2019-03" db="EMBL/GenBank/DDBJ databases">
        <title>Reclassification of Micrococcus aloeverae and Micrococcus yunnanensis as later heterotypic synonyms of Micrococcus luteus.</title>
        <authorList>
            <person name="Huang C.-H."/>
        </authorList>
    </citation>
    <scope>NUCLEOTIDE SEQUENCE [LARGE SCALE GENOMIC DNA]</scope>
    <source>
        <strain evidence="7 8">BCRC 12151</strain>
    </source>
</reference>
<dbReference type="PANTHER" id="PTHR47053">
    <property type="entry name" value="MUREIN DD-ENDOPEPTIDASE MEPH-RELATED"/>
    <property type="match status" value="1"/>
</dbReference>
<evidence type="ECO:0000256" key="2">
    <source>
        <dbReference type="ARBA" id="ARBA00022670"/>
    </source>
</evidence>
<feature type="region of interest" description="Disordered" evidence="5">
    <location>
        <begin position="36"/>
        <end position="67"/>
    </location>
</feature>
<comment type="similarity">
    <text evidence="1">Belongs to the peptidase C40 family.</text>
</comment>
<dbReference type="InterPro" id="IPR006311">
    <property type="entry name" value="TAT_signal"/>
</dbReference>
<dbReference type="InterPro" id="IPR051202">
    <property type="entry name" value="Peptidase_C40"/>
</dbReference>
<dbReference type="PROSITE" id="PS51935">
    <property type="entry name" value="NLPC_P60"/>
    <property type="match status" value="1"/>
</dbReference>
<proteinExistence type="inferred from homology"/>